<reference evidence="1 2" key="1">
    <citation type="submission" date="2016-03" db="EMBL/GenBank/DDBJ databases">
        <title>Whole genome sequencing of Grifola frondosa 9006-11.</title>
        <authorList>
            <person name="Min B."/>
            <person name="Park H."/>
            <person name="Kim J.-G."/>
            <person name="Cho H."/>
            <person name="Oh Y.-L."/>
            <person name="Kong W.-S."/>
            <person name="Choi I.-G."/>
        </authorList>
    </citation>
    <scope>NUCLEOTIDE SEQUENCE [LARGE SCALE GENOMIC DNA]</scope>
    <source>
        <strain evidence="1 2">9006-11</strain>
    </source>
</reference>
<organism evidence="1 2">
    <name type="scientific">Grifola frondosa</name>
    <name type="common">Maitake</name>
    <name type="synonym">Polyporus frondosus</name>
    <dbReference type="NCBI Taxonomy" id="5627"/>
    <lineage>
        <taxon>Eukaryota</taxon>
        <taxon>Fungi</taxon>
        <taxon>Dikarya</taxon>
        <taxon>Basidiomycota</taxon>
        <taxon>Agaricomycotina</taxon>
        <taxon>Agaricomycetes</taxon>
        <taxon>Polyporales</taxon>
        <taxon>Grifolaceae</taxon>
        <taxon>Grifola</taxon>
    </lineage>
</organism>
<accession>A0A1C7LW35</accession>
<dbReference type="OrthoDB" id="2822793at2759"/>
<proteinExistence type="predicted"/>
<dbReference type="AlphaFoldDB" id="A0A1C7LW35"/>
<evidence type="ECO:0000313" key="2">
    <source>
        <dbReference type="Proteomes" id="UP000092993"/>
    </source>
</evidence>
<gene>
    <name evidence="1" type="ORF">A0H81_11562</name>
</gene>
<dbReference type="EMBL" id="LUGG01000020">
    <property type="protein sequence ID" value="OBZ68436.1"/>
    <property type="molecule type" value="Genomic_DNA"/>
</dbReference>
<evidence type="ECO:0000313" key="1">
    <source>
        <dbReference type="EMBL" id="OBZ68436.1"/>
    </source>
</evidence>
<dbReference type="Proteomes" id="UP000092993">
    <property type="component" value="Unassembled WGS sequence"/>
</dbReference>
<name>A0A1C7LW35_GRIFR</name>
<comment type="caution">
    <text evidence="1">The sequence shown here is derived from an EMBL/GenBank/DDBJ whole genome shotgun (WGS) entry which is preliminary data.</text>
</comment>
<protein>
    <submittedName>
        <fullName evidence="1">Uncharacterized protein</fullName>
    </submittedName>
</protein>
<keyword evidence="2" id="KW-1185">Reference proteome</keyword>
<sequence length="145" mass="16043">MLGEIVLRISALNTPLQASTHVQSSLINCRLICAMVSNRESQSSSASSVGIVPYVGDSFFIKKAPTVTDDIQCFVSIYGARGTDRWSTITTRFVDGQWGRGRSWELVAFKDANDSQRVGFYLSTKGKTTYITFHSFDRVEIVTSS</sequence>